<evidence type="ECO:0000256" key="8">
    <source>
        <dbReference type="PROSITE-ProRule" id="PRU00042"/>
    </source>
</evidence>
<accession>A0A9Q1MGM2</accession>
<dbReference type="GO" id="GO:0008270">
    <property type="term" value="F:zinc ion binding"/>
    <property type="evidence" value="ECO:0007669"/>
    <property type="project" value="UniProtKB-KW"/>
</dbReference>
<evidence type="ECO:0000256" key="4">
    <source>
        <dbReference type="ARBA" id="ARBA00022833"/>
    </source>
</evidence>
<dbReference type="PROSITE" id="PS50157">
    <property type="entry name" value="ZINC_FINGER_C2H2_2"/>
    <property type="match status" value="1"/>
</dbReference>
<evidence type="ECO:0000256" key="3">
    <source>
        <dbReference type="ARBA" id="ARBA00022771"/>
    </source>
</evidence>
<protein>
    <recommendedName>
        <fullName evidence="10">C2H2-type domain-containing protein</fullName>
    </recommendedName>
</protein>
<evidence type="ECO:0000256" key="5">
    <source>
        <dbReference type="ARBA" id="ARBA00023015"/>
    </source>
</evidence>
<comment type="caution">
    <text evidence="11">The sequence shown here is derived from an EMBL/GenBank/DDBJ whole genome shotgun (WGS) entry which is preliminary data.</text>
</comment>
<dbReference type="Gene3D" id="3.30.160.60">
    <property type="entry name" value="Classic Zinc Finger"/>
    <property type="match status" value="2"/>
</dbReference>
<sequence>MSSLTSASGEAASLSSCNMNNDNTGAIFYPPQQQHLITPQNQNPSQQIKKKRNQPGNPDPESEVIALSPKTLVATNRFFCEICNKGFQRDQNLQLHRRGHNLPWKLKKRENKEVVRRKVYVCPEQSCVHHDPSRALGDLTGIKKHFSRKHGEKKWKCEKCSKRYAVQSDCKAHSKTCGTREYKCECGTLFSRRDSFITHRAFCDTLAVESARAITGNPTIFPSQMNLQFQQPQYNFNSHDQIPATFSMKKEEPSDFRHIEIPPWLMNNCQPFAGAGAGPGPPPPNNFTSSSIFHATKLDHQEYTQSHKIFNLHQNPNPNIGGPTSIASAYHSTGESAVSSHISATALLQKAGQLGATISNEASAVSANTGPDMLMRQIPHNTHVSVTTDSAAGTTKQTDQNLSSREELTTSTTTGPANISGGTGMMTSFSNFANATTGFEGSTFEDAIFGGFSNLNSKKDNHEYFNEDMTKDFLGLRPLPVHSDDIFNLAGLVSTTTTTSSEHDHFKNHKTWQS</sequence>
<evidence type="ECO:0000256" key="6">
    <source>
        <dbReference type="ARBA" id="ARBA00023125"/>
    </source>
</evidence>
<feature type="compositionally biased region" description="Polar residues" evidence="9">
    <location>
        <begin position="386"/>
        <end position="401"/>
    </location>
</feature>
<dbReference type="FunFam" id="3.30.160.60:FF:000131">
    <property type="entry name" value="protein indeterminate-domain 5, chloroplastic-like"/>
    <property type="match status" value="1"/>
</dbReference>
<dbReference type="Proteomes" id="UP001152561">
    <property type="component" value="Unassembled WGS sequence"/>
</dbReference>
<dbReference type="InterPro" id="IPR013087">
    <property type="entry name" value="Znf_C2H2_type"/>
</dbReference>
<feature type="compositionally biased region" description="Polar residues" evidence="9">
    <location>
        <begin position="36"/>
        <end position="47"/>
    </location>
</feature>
<feature type="region of interest" description="Disordered" evidence="9">
    <location>
        <begin position="386"/>
        <end position="422"/>
    </location>
</feature>
<dbReference type="OrthoDB" id="6354171at2759"/>
<gene>
    <name evidence="11" type="ORF">K7X08_004502</name>
</gene>
<keyword evidence="2" id="KW-0677">Repeat</keyword>
<dbReference type="InterPro" id="IPR055186">
    <property type="entry name" value="C2H2-2nd_BIRD-IDD"/>
</dbReference>
<evidence type="ECO:0000313" key="12">
    <source>
        <dbReference type="Proteomes" id="UP001152561"/>
    </source>
</evidence>
<keyword evidence="1" id="KW-0479">Metal-binding</keyword>
<evidence type="ECO:0000259" key="10">
    <source>
        <dbReference type="PROSITE" id="PS50157"/>
    </source>
</evidence>
<dbReference type="PANTHER" id="PTHR10593">
    <property type="entry name" value="SERINE/THREONINE-PROTEIN KINASE RIO"/>
    <property type="match status" value="1"/>
</dbReference>
<dbReference type="EMBL" id="JAJAGQ010000007">
    <property type="protein sequence ID" value="KAJ8557736.1"/>
    <property type="molecule type" value="Genomic_DNA"/>
</dbReference>
<dbReference type="Pfam" id="PF22995">
    <property type="entry name" value="C2CH-3rd_BIRD-IDD"/>
    <property type="match status" value="1"/>
</dbReference>
<dbReference type="PANTHER" id="PTHR10593:SF130">
    <property type="entry name" value="PROTEIN INDETERMINATE-DOMAIN 7-LIKE ISOFORM X1"/>
    <property type="match status" value="1"/>
</dbReference>
<dbReference type="InterPro" id="IPR031140">
    <property type="entry name" value="IDD1-16"/>
</dbReference>
<keyword evidence="12" id="KW-1185">Reference proteome</keyword>
<reference evidence="12" key="1">
    <citation type="journal article" date="2023" name="Proc. Natl. Acad. Sci. U.S.A.">
        <title>Genomic and structural basis for evolution of tropane alkaloid biosynthesis.</title>
        <authorList>
            <person name="Wanga Y.-J."/>
            <person name="Taina T."/>
            <person name="Yua J.-Y."/>
            <person name="Lia J."/>
            <person name="Xua B."/>
            <person name="Chenc J."/>
            <person name="D'Auriad J.C."/>
            <person name="Huanga J.-P."/>
            <person name="Huanga S.-X."/>
        </authorList>
    </citation>
    <scope>NUCLEOTIDE SEQUENCE [LARGE SCALE GENOMIC DNA]</scope>
    <source>
        <strain evidence="12">cv. KIB-2019</strain>
    </source>
</reference>
<dbReference type="InterPro" id="IPR036236">
    <property type="entry name" value="Znf_C2H2_sf"/>
</dbReference>
<evidence type="ECO:0000256" key="2">
    <source>
        <dbReference type="ARBA" id="ARBA00022737"/>
    </source>
</evidence>
<feature type="domain" description="C2H2-type" evidence="10">
    <location>
        <begin position="78"/>
        <end position="100"/>
    </location>
</feature>
<evidence type="ECO:0000256" key="9">
    <source>
        <dbReference type="SAM" id="MobiDB-lite"/>
    </source>
</evidence>
<organism evidence="11 12">
    <name type="scientific">Anisodus acutangulus</name>
    <dbReference type="NCBI Taxonomy" id="402998"/>
    <lineage>
        <taxon>Eukaryota</taxon>
        <taxon>Viridiplantae</taxon>
        <taxon>Streptophyta</taxon>
        <taxon>Embryophyta</taxon>
        <taxon>Tracheophyta</taxon>
        <taxon>Spermatophyta</taxon>
        <taxon>Magnoliopsida</taxon>
        <taxon>eudicotyledons</taxon>
        <taxon>Gunneridae</taxon>
        <taxon>Pentapetalae</taxon>
        <taxon>asterids</taxon>
        <taxon>lamiids</taxon>
        <taxon>Solanales</taxon>
        <taxon>Solanaceae</taxon>
        <taxon>Solanoideae</taxon>
        <taxon>Hyoscyameae</taxon>
        <taxon>Anisodus</taxon>
    </lineage>
</organism>
<evidence type="ECO:0000313" key="11">
    <source>
        <dbReference type="EMBL" id="KAJ8557736.1"/>
    </source>
</evidence>
<dbReference type="SUPFAM" id="SSF57667">
    <property type="entry name" value="beta-beta-alpha zinc fingers"/>
    <property type="match status" value="1"/>
</dbReference>
<dbReference type="Pfam" id="PF12874">
    <property type="entry name" value="zf-met"/>
    <property type="match status" value="1"/>
</dbReference>
<feature type="region of interest" description="Disordered" evidence="9">
    <location>
        <begin position="36"/>
        <end position="62"/>
    </location>
</feature>
<evidence type="ECO:0000256" key="7">
    <source>
        <dbReference type="ARBA" id="ARBA00023163"/>
    </source>
</evidence>
<keyword evidence="5" id="KW-0805">Transcription regulation</keyword>
<keyword evidence="4" id="KW-0862">Zinc</keyword>
<dbReference type="SMART" id="SM00355">
    <property type="entry name" value="ZnF_C2H2"/>
    <property type="match status" value="3"/>
</dbReference>
<dbReference type="GO" id="GO:0003677">
    <property type="term" value="F:DNA binding"/>
    <property type="evidence" value="ECO:0007669"/>
    <property type="project" value="UniProtKB-KW"/>
</dbReference>
<proteinExistence type="predicted"/>
<keyword evidence="7" id="KW-0804">Transcription</keyword>
<dbReference type="AlphaFoldDB" id="A0A9Q1MGM2"/>
<dbReference type="FunFam" id="3.30.160.60:FF:000554">
    <property type="entry name" value="protein indeterminate-domain 12-like"/>
    <property type="match status" value="1"/>
</dbReference>
<keyword evidence="3 8" id="KW-0863">Zinc-finger</keyword>
<dbReference type="GO" id="GO:0005634">
    <property type="term" value="C:nucleus"/>
    <property type="evidence" value="ECO:0007669"/>
    <property type="project" value="TreeGrafter"/>
</dbReference>
<dbReference type="Pfam" id="PF22996">
    <property type="entry name" value="C2H2-2nd_BIRD-IDD"/>
    <property type="match status" value="1"/>
</dbReference>
<dbReference type="PROSITE" id="PS00028">
    <property type="entry name" value="ZINC_FINGER_C2H2_1"/>
    <property type="match status" value="1"/>
</dbReference>
<dbReference type="InterPro" id="IPR055185">
    <property type="entry name" value="C2CH-4th_BIRD-IDD"/>
</dbReference>
<dbReference type="GO" id="GO:0003700">
    <property type="term" value="F:DNA-binding transcription factor activity"/>
    <property type="evidence" value="ECO:0007669"/>
    <property type="project" value="TreeGrafter"/>
</dbReference>
<keyword evidence="6" id="KW-0238">DNA-binding</keyword>
<dbReference type="InterPro" id="IPR055187">
    <property type="entry name" value="C2CH-3rd_BIRD-IDD"/>
</dbReference>
<name>A0A9Q1MGM2_9SOLA</name>
<dbReference type="Pfam" id="PF22992">
    <property type="entry name" value="C2CH-4th_BIRD-IDD"/>
    <property type="match status" value="1"/>
</dbReference>
<evidence type="ECO:0000256" key="1">
    <source>
        <dbReference type="ARBA" id="ARBA00022723"/>
    </source>
</evidence>